<dbReference type="InterPro" id="IPR001316">
    <property type="entry name" value="Pept_S1A_streptogrisin"/>
</dbReference>
<feature type="disulfide bond" evidence="7">
    <location>
        <begin position="190"/>
        <end position="211"/>
    </location>
</feature>
<keyword evidence="3" id="KW-0378">Hydrolase</keyword>
<dbReference type="GO" id="GO:0004252">
    <property type="term" value="F:serine-type endopeptidase activity"/>
    <property type="evidence" value="ECO:0007669"/>
    <property type="project" value="InterPro"/>
</dbReference>
<evidence type="ECO:0000256" key="4">
    <source>
        <dbReference type="ARBA" id="ARBA00022825"/>
    </source>
</evidence>
<dbReference type="InterPro" id="IPR033116">
    <property type="entry name" value="TRYPSIN_SER"/>
</dbReference>
<feature type="active site" description="Charge relay system" evidence="6">
    <location>
        <position position="241"/>
    </location>
</feature>
<dbReference type="EMBL" id="JACXYU010000001">
    <property type="protein sequence ID" value="MBD3930338.1"/>
    <property type="molecule type" value="Genomic_DNA"/>
</dbReference>
<dbReference type="PRINTS" id="PR00861">
    <property type="entry name" value="ALYTICPTASE"/>
</dbReference>
<dbReference type="InterPro" id="IPR018114">
    <property type="entry name" value="TRYPSIN_HIS"/>
</dbReference>
<protein>
    <submittedName>
        <fullName evidence="8">S1 family peptidase</fullName>
    </submittedName>
</protein>
<evidence type="ECO:0000256" key="3">
    <source>
        <dbReference type="ARBA" id="ARBA00022801"/>
    </source>
</evidence>
<proteinExistence type="inferred from homology"/>
<feature type="active site" description="Charge relay system" evidence="6">
    <location>
        <position position="329"/>
    </location>
</feature>
<dbReference type="InterPro" id="IPR043504">
    <property type="entry name" value="Peptidase_S1_PA_chymotrypsin"/>
</dbReference>
<comment type="caution">
    <text evidence="8">The sequence shown here is derived from an EMBL/GenBank/DDBJ whole genome shotgun (WGS) entry which is preliminary data.</text>
</comment>
<dbReference type="PROSITE" id="PS00134">
    <property type="entry name" value="TRYPSIN_HIS"/>
    <property type="match status" value="1"/>
</dbReference>
<dbReference type="InterPro" id="IPR009003">
    <property type="entry name" value="Peptidase_S1_PA"/>
</dbReference>
<evidence type="ECO:0000256" key="2">
    <source>
        <dbReference type="ARBA" id="ARBA00022670"/>
    </source>
</evidence>
<dbReference type="GO" id="GO:0005576">
    <property type="term" value="C:extracellular region"/>
    <property type="evidence" value="ECO:0007669"/>
    <property type="project" value="InterPro"/>
</dbReference>
<keyword evidence="2" id="KW-0645">Protease</keyword>
<evidence type="ECO:0000313" key="8">
    <source>
        <dbReference type="EMBL" id="MBD3930338.1"/>
    </source>
</evidence>
<feature type="active site" description="Charge relay system" evidence="6">
    <location>
        <position position="210"/>
    </location>
</feature>
<dbReference type="InterPro" id="IPR035070">
    <property type="entry name" value="Streptogrisin_prodomain"/>
</dbReference>
<keyword evidence="5 7" id="KW-1015">Disulfide bond</keyword>
<evidence type="ECO:0000256" key="5">
    <source>
        <dbReference type="ARBA" id="ARBA00023157"/>
    </source>
</evidence>
<dbReference type="PROSITE" id="PS00135">
    <property type="entry name" value="TRYPSIN_SER"/>
    <property type="match status" value="1"/>
</dbReference>
<sequence>MTAPVTAQANGSGDAERYQPEMITALAASLDVTEADAVALLDDQAQQERTLDSLEAKGLDSEGAFFDERGDLVVNVADAAARDRVEKAGLDGRIAEHGDDVLRDVMSTLNEAATQRTPSGVTAFGVDLADDVVTIEVRDASAPATQAFLKKAEKFGDAVRTVETDERLEAQTTVYPGSEMNPNNNPNSWCSVGYGARDRSGNQYLVSAGHCISPDTGLYFDGGRFAVGDHTRYSLGTRSVDMGVARIDRGDSIATQVGTWGNGSNKAVRGSQRGSVGSTVCKSGATTGWTCGEIDSYNRTVTYVDRSGGPDTVVTGLASSSVCTEGGDSGGAYISGDQAQGMTSGGPLNQRCSGGVYASGSSYFQPLDDALSYYGLTLNTH</sequence>
<dbReference type="Gene3D" id="3.30.300.50">
    <property type="match status" value="1"/>
</dbReference>
<dbReference type="GO" id="GO:0006508">
    <property type="term" value="P:proteolysis"/>
    <property type="evidence" value="ECO:0007669"/>
    <property type="project" value="UniProtKB-KW"/>
</dbReference>
<evidence type="ECO:0000256" key="1">
    <source>
        <dbReference type="ARBA" id="ARBA00007664"/>
    </source>
</evidence>
<keyword evidence="9" id="KW-1185">Reference proteome</keyword>
<dbReference type="AlphaFoldDB" id="A0A927EVY4"/>
<dbReference type="SUPFAM" id="SSF50494">
    <property type="entry name" value="Trypsin-like serine proteases"/>
    <property type="match status" value="1"/>
</dbReference>
<keyword evidence="4" id="KW-0720">Serine protease</keyword>
<reference evidence="8" key="1">
    <citation type="submission" date="2020-09" db="EMBL/GenBank/DDBJ databases">
        <title>Secondary metabolite and genome analysis of marine Streptomyces chumphonensis KK1-2T.</title>
        <authorList>
            <person name="Phongsopitanun W."/>
            <person name="Kanchanasin P."/>
            <person name="Pittayakhajonwut P."/>
            <person name="Suwanborirux K."/>
            <person name="Tanasupawat S."/>
        </authorList>
    </citation>
    <scope>NUCLEOTIDE SEQUENCE</scope>
    <source>
        <strain evidence="8">KK1-2</strain>
    </source>
</reference>
<comment type="similarity">
    <text evidence="1">Belongs to the peptidase S1 family.</text>
</comment>
<accession>A0A927EVY4</accession>
<evidence type="ECO:0000313" key="9">
    <source>
        <dbReference type="Proteomes" id="UP000632289"/>
    </source>
</evidence>
<dbReference type="PIRSF" id="PIRSF001134">
    <property type="entry name" value="Streptogrisin"/>
    <property type="match status" value="1"/>
</dbReference>
<organism evidence="8 9">
    <name type="scientific">Streptomyces chumphonensis</name>
    <dbReference type="NCBI Taxonomy" id="1214925"/>
    <lineage>
        <taxon>Bacteria</taxon>
        <taxon>Bacillati</taxon>
        <taxon>Actinomycetota</taxon>
        <taxon>Actinomycetes</taxon>
        <taxon>Kitasatosporales</taxon>
        <taxon>Streptomycetaceae</taxon>
        <taxon>Streptomyces</taxon>
    </lineage>
</organism>
<dbReference type="CDD" id="cd21112">
    <property type="entry name" value="alphaLP-like"/>
    <property type="match status" value="1"/>
</dbReference>
<evidence type="ECO:0000256" key="7">
    <source>
        <dbReference type="PIRSR" id="PIRSR001134-2"/>
    </source>
</evidence>
<dbReference type="Proteomes" id="UP000632289">
    <property type="component" value="Unassembled WGS sequence"/>
</dbReference>
<feature type="disulfide bond" evidence="7">
    <location>
        <begin position="323"/>
        <end position="352"/>
    </location>
</feature>
<dbReference type="Gene3D" id="2.40.10.10">
    <property type="entry name" value="Trypsin-like serine proteases"/>
    <property type="match status" value="2"/>
</dbReference>
<gene>
    <name evidence="8" type="ORF">IF129_01945</name>
</gene>
<evidence type="ECO:0000256" key="6">
    <source>
        <dbReference type="PIRSR" id="PIRSR001134-1"/>
    </source>
</evidence>
<feature type="disulfide bond" evidence="7">
    <location>
        <begin position="281"/>
        <end position="291"/>
    </location>
</feature>
<name>A0A927EVY4_9ACTN</name>